<keyword evidence="3" id="KW-1185">Reference proteome</keyword>
<evidence type="ECO:0000259" key="1">
    <source>
        <dbReference type="PROSITE" id="PS50943"/>
    </source>
</evidence>
<dbReference type="InterPro" id="IPR010982">
    <property type="entry name" value="Lambda_DNA-bd_dom_sf"/>
</dbReference>
<comment type="caution">
    <text evidence="2">The sequence shown here is derived from an EMBL/GenBank/DDBJ whole genome shotgun (WGS) entry which is preliminary data.</text>
</comment>
<gene>
    <name evidence="2" type="ORF">GCM10008938_46450</name>
</gene>
<dbReference type="RefSeq" id="WP_189007796.1">
    <property type="nucleotide sequence ID" value="NZ_BMOD01000031.1"/>
</dbReference>
<dbReference type="InterPro" id="IPR001387">
    <property type="entry name" value="Cro/C1-type_HTH"/>
</dbReference>
<evidence type="ECO:0000313" key="2">
    <source>
        <dbReference type="EMBL" id="GGJ55068.1"/>
    </source>
</evidence>
<dbReference type="Gene3D" id="1.10.260.40">
    <property type="entry name" value="lambda repressor-like DNA-binding domains"/>
    <property type="match status" value="1"/>
</dbReference>
<accession>A0ABQ2DE87</accession>
<reference evidence="3" key="1">
    <citation type="journal article" date="2019" name="Int. J. Syst. Evol. Microbiol.">
        <title>The Global Catalogue of Microorganisms (GCM) 10K type strain sequencing project: providing services to taxonomists for standard genome sequencing and annotation.</title>
        <authorList>
            <consortium name="The Broad Institute Genomics Platform"/>
            <consortium name="The Broad Institute Genome Sequencing Center for Infectious Disease"/>
            <person name="Wu L."/>
            <person name="Ma J."/>
        </authorList>
    </citation>
    <scope>NUCLEOTIDE SEQUENCE [LARGE SCALE GENOMIC DNA]</scope>
    <source>
        <strain evidence="3">JCM 14370</strain>
    </source>
</reference>
<dbReference type="SUPFAM" id="SSF47413">
    <property type="entry name" value="lambda repressor-like DNA-binding domains"/>
    <property type="match status" value="1"/>
</dbReference>
<dbReference type="SMART" id="SM00530">
    <property type="entry name" value="HTH_XRE"/>
    <property type="match status" value="1"/>
</dbReference>
<evidence type="ECO:0000313" key="3">
    <source>
        <dbReference type="Proteomes" id="UP000632222"/>
    </source>
</evidence>
<protein>
    <recommendedName>
        <fullName evidence="1">HTH cro/C1-type domain-containing protein</fullName>
    </recommendedName>
</protein>
<feature type="domain" description="HTH cro/C1-type" evidence="1">
    <location>
        <begin position="18"/>
        <end position="77"/>
    </location>
</feature>
<dbReference type="PROSITE" id="PS50943">
    <property type="entry name" value="HTH_CROC1"/>
    <property type="match status" value="1"/>
</dbReference>
<sequence length="221" mass="24948">MSTRTRTSRDIPRWAEALRLRRTRLGLSQEEVARRCSDLLVQRTVSALETGVIDLKDLSVGRLLALSKALDWSLYDLQQATRLNLGIQTPEGQLSPAPVHTFPLYPLQEASKPLDQMKPFADYPAPVWKRDVRPGLYVFFEGHHPITGGKLHHIDTADLELETGHAYLIVHQDIPRMCDYQETSSAHGNIGLFLCSDGRFIPAPDALLVGRRYLLSRIERA</sequence>
<dbReference type="Pfam" id="PF01381">
    <property type="entry name" value="HTH_3"/>
    <property type="match status" value="1"/>
</dbReference>
<proteinExistence type="predicted"/>
<organism evidence="2 3">
    <name type="scientific">Deinococcus roseus</name>
    <dbReference type="NCBI Taxonomy" id="392414"/>
    <lineage>
        <taxon>Bacteria</taxon>
        <taxon>Thermotogati</taxon>
        <taxon>Deinococcota</taxon>
        <taxon>Deinococci</taxon>
        <taxon>Deinococcales</taxon>
        <taxon>Deinococcaceae</taxon>
        <taxon>Deinococcus</taxon>
    </lineage>
</organism>
<name>A0ABQ2DE87_9DEIO</name>
<dbReference type="Proteomes" id="UP000632222">
    <property type="component" value="Unassembled WGS sequence"/>
</dbReference>
<dbReference type="EMBL" id="BMOD01000031">
    <property type="protein sequence ID" value="GGJ55068.1"/>
    <property type="molecule type" value="Genomic_DNA"/>
</dbReference>